<reference evidence="9 10" key="1">
    <citation type="submission" date="2016-05" db="EMBL/GenBank/DDBJ databases">
        <title>Paenibacillus sp. 1ZS3-15 nov., isolated from the rhizosphere soil.</title>
        <authorList>
            <person name="Zhang X.X."/>
            <person name="Zhang J."/>
        </authorList>
    </citation>
    <scope>NUCLEOTIDE SEQUENCE [LARGE SCALE GENOMIC DNA]</scope>
    <source>
        <strain evidence="9 10">1ZS3-15</strain>
    </source>
</reference>
<dbReference type="InterPro" id="IPR035906">
    <property type="entry name" value="MetI-like_sf"/>
</dbReference>
<dbReference type="PROSITE" id="PS50928">
    <property type="entry name" value="ABC_TM1"/>
    <property type="match status" value="1"/>
</dbReference>
<accession>A0A198AAF8</accession>
<comment type="subcellular location">
    <subcellularLocation>
        <location evidence="1 7">Cell membrane</location>
        <topology evidence="1 7">Multi-pass membrane protein</topology>
    </subcellularLocation>
</comment>
<keyword evidence="2 7" id="KW-0813">Transport</keyword>
<dbReference type="CDD" id="cd06261">
    <property type="entry name" value="TM_PBP2"/>
    <property type="match status" value="1"/>
</dbReference>
<evidence type="ECO:0000256" key="2">
    <source>
        <dbReference type="ARBA" id="ARBA00022448"/>
    </source>
</evidence>
<feature type="transmembrane region" description="Helical" evidence="7">
    <location>
        <begin position="166"/>
        <end position="182"/>
    </location>
</feature>
<evidence type="ECO:0000313" key="9">
    <source>
        <dbReference type="EMBL" id="OAS17938.1"/>
    </source>
</evidence>
<protein>
    <submittedName>
        <fullName evidence="9">ABC transporter permease</fullName>
    </submittedName>
</protein>
<dbReference type="Pfam" id="PF00528">
    <property type="entry name" value="BPD_transp_1"/>
    <property type="match status" value="1"/>
</dbReference>
<feature type="transmembrane region" description="Helical" evidence="7">
    <location>
        <begin position="203"/>
        <end position="224"/>
    </location>
</feature>
<feature type="transmembrane region" description="Helical" evidence="7">
    <location>
        <begin position="103"/>
        <end position="124"/>
    </location>
</feature>
<dbReference type="GO" id="GO:0005886">
    <property type="term" value="C:plasma membrane"/>
    <property type="evidence" value="ECO:0007669"/>
    <property type="project" value="UniProtKB-SubCell"/>
</dbReference>
<dbReference type="OrthoDB" id="5174895at2"/>
<feature type="domain" description="ABC transmembrane type-1" evidence="8">
    <location>
        <begin position="66"/>
        <end position="279"/>
    </location>
</feature>
<evidence type="ECO:0000313" key="10">
    <source>
        <dbReference type="Proteomes" id="UP000078454"/>
    </source>
</evidence>
<organism evidence="9 10">
    <name type="scientific">Paenibacillus oryzisoli</name>
    <dbReference type="NCBI Taxonomy" id="1850517"/>
    <lineage>
        <taxon>Bacteria</taxon>
        <taxon>Bacillati</taxon>
        <taxon>Bacillota</taxon>
        <taxon>Bacilli</taxon>
        <taxon>Bacillales</taxon>
        <taxon>Paenibacillaceae</taxon>
        <taxon>Paenibacillus</taxon>
    </lineage>
</organism>
<gene>
    <name evidence="9" type="ORF">A8708_28410</name>
</gene>
<dbReference type="GO" id="GO:0055085">
    <property type="term" value="P:transmembrane transport"/>
    <property type="evidence" value="ECO:0007669"/>
    <property type="project" value="InterPro"/>
</dbReference>
<sequence length="291" mass="32706">MNKSIYPFYFSIGALVLYLLFFVIPGFMGIYFSFTDWNSYSEGIEFIGLDNFRTIFSGNEKYLSYLNHTVTFTITTAILKTGIGLFLALILNQGIKGKNFHRVVIFMPVIVPTLIVGLIFKSVLHPEVGLVNEFLRSIGLEVLAKSWLTDIHLAFKSIIAVDTWKGVGYIMVILLAGLQAIPDMYYEAAEMDGANFWNKFKHIIVPLLMPALTVTTVLNFIYGFKVFDIVYALTNGGPGYETEVLYTGVFKEFSLGRYGVGTALSTVMFLVMIVIGFWAVKWMSNEDEVGK</sequence>
<evidence type="ECO:0000256" key="3">
    <source>
        <dbReference type="ARBA" id="ARBA00022475"/>
    </source>
</evidence>
<dbReference type="InterPro" id="IPR000515">
    <property type="entry name" value="MetI-like"/>
</dbReference>
<dbReference type="EMBL" id="LYPB01000069">
    <property type="protein sequence ID" value="OAS17938.1"/>
    <property type="molecule type" value="Genomic_DNA"/>
</dbReference>
<dbReference type="PANTHER" id="PTHR30193">
    <property type="entry name" value="ABC TRANSPORTER PERMEASE PROTEIN"/>
    <property type="match status" value="1"/>
</dbReference>
<dbReference type="STRING" id="1850517.A8708_28410"/>
<proteinExistence type="inferred from homology"/>
<evidence type="ECO:0000256" key="1">
    <source>
        <dbReference type="ARBA" id="ARBA00004651"/>
    </source>
</evidence>
<dbReference type="PANTHER" id="PTHR30193:SF37">
    <property type="entry name" value="INNER MEMBRANE ABC TRANSPORTER PERMEASE PROTEIN YCJO"/>
    <property type="match status" value="1"/>
</dbReference>
<keyword evidence="10" id="KW-1185">Reference proteome</keyword>
<evidence type="ECO:0000256" key="4">
    <source>
        <dbReference type="ARBA" id="ARBA00022692"/>
    </source>
</evidence>
<evidence type="ECO:0000256" key="7">
    <source>
        <dbReference type="RuleBase" id="RU363032"/>
    </source>
</evidence>
<keyword evidence="5 7" id="KW-1133">Transmembrane helix</keyword>
<keyword evidence="6 7" id="KW-0472">Membrane</keyword>
<comment type="caution">
    <text evidence="9">The sequence shown here is derived from an EMBL/GenBank/DDBJ whole genome shotgun (WGS) entry which is preliminary data.</text>
</comment>
<dbReference type="Gene3D" id="1.10.3720.10">
    <property type="entry name" value="MetI-like"/>
    <property type="match status" value="1"/>
</dbReference>
<comment type="similarity">
    <text evidence="7">Belongs to the binding-protein-dependent transport system permease family.</text>
</comment>
<evidence type="ECO:0000256" key="6">
    <source>
        <dbReference type="ARBA" id="ARBA00023136"/>
    </source>
</evidence>
<dbReference type="AlphaFoldDB" id="A0A198AAF8"/>
<evidence type="ECO:0000259" key="8">
    <source>
        <dbReference type="PROSITE" id="PS50928"/>
    </source>
</evidence>
<feature type="transmembrane region" description="Helical" evidence="7">
    <location>
        <begin position="258"/>
        <end position="280"/>
    </location>
</feature>
<keyword evidence="3" id="KW-1003">Cell membrane</keyword>
<name>A0A198AAF8_9BACL</name>
<dbReference type="SUPFAM" id="SSF161098">
    <property type="entry name" value="MetI-like"/>
    <property type="match status" value="1"/>
</dbReference>
<feature type="transmembrane region" description="Helical" evidence="7">
    <location>
        <begin position="12"/>
        <end position="34"/>
    </location>
</feature>
<evidence type="ECO:0000256" key="5">
    <source>
        <dbReference type="ARBA" id="ARBA00022989"/>
    </source>
</evidence>
<dbReference type="Proteomes" id="UP000078454">
    <property type="component" value="Unassembled WGS sequence"/>
</dbReference>
<keyword evidence="4 7" id="KW-0812">Transmembrane</keyword>
<dbReference type="InterPro" id="IPR051393">
    <property type="entry name" value="ABC_transporter_permease"/>
</dbReference>
<feature type="transmembrane region" description="Helical" evidence="7">
    <location>
        <begin position="70"/>
        <end position="91"/>
    </location>
</feature>
<dbReference type="RefSeq" id="WP_068665010.1">
    <property type="nucleotide sequence ID" value="NZ_LYPB01000069.1"/>
</dbReference>